<accession>A0A2U1P9I7</accession>
<dbReference type="AlphaFoldDB" id="A0A2U1P9I7"/>
<evidence type="ECO:0000256" key="3">
    <source>
        <dbReference type="ARBA" id="ARBA00022750"/>
    </source>
</evidence>
<evidence type="ECO:0000313" key="8">
    <source>
        <dbReference type="EMBL" id="PWA82416.1"/>
    </source>
</evidence>
<feature type="domain" description="Peptidase A1" evidence="7">
    <location>
        <begin position="73"/>
        <end position="426"/>
    </location>
</feature>
<feature type="active site" evidence="6">
    <location>
        <position position="306"/>
    </location>
</feature>
<dbReference type="InterPro" id="IPR021109">
    <property type="entry name" value="Peptidase_aspartic_dom_sf"/>
</dbReference>
<keyword evidence="2" id="KW-0645">Protease</keyword>
<dbReference type="InterPro" id="IPR032861">
    <property type="entry name" value="TAXi_N"/>
</dbReference>
<gene>
    <name evidence="8" type="ORF">CTI12_AA076650</name>
</gene>
<dbReference type="STRING" id="35608.A0A2U1P9I7"/>
<evidence type="ECO:0000313" key="9">
    <source>
        <dbReference type="Proteomes" id="UP000245207"/>
    </source>
</evidence>
<name>A0A2U1P9I7_ARTAN</name>
<evidence type="ECO:0000256" key="4">
    <source>
        <dbReference type="ARBA" id="ARBA00022801"/>
    </source>
</evidence>
<dbReference type="EMBL" id="PKPP01001474">
    <property type="protein sequence ID" value="PWA82416.1"/>
    <property type="molecule type" value="Genomic_DNA"/>
</dbReference>
<keyword evidence="5" id="KW-0325">Glycoprotein</keyword>
<evidence type="ECO:0000256" key="6">
    <source>
        <dbReference type="PIRSR" id="PIRSR601461-1"/>
    </source>
</evidence>
<dbReference type="InterPro" id="IPR001461">
    <property type="entry name" value="Aspartic_peptidase_A1"/>
</dbReference>
<evidence type="ECO:0000256" key="5">
    <source>
        <dbReference type="ARBA" id="ARBA00023180"/>
    </source>
</evidence>
<comment type="caution">
    <text evidence="8">The sequence shown here is derived from an EMBL/GenBank/DDBJ whole genome shotgun (WGS) entry which is preliminary data.</text>
</comment>
<dbReference type="InterPro" id="IPR034161">
    <property type="entry name" value="Pepsin-like_plant"/>
</dbReference>
<dbReference type="CDD" id="cd05476">
    <property type="entry name" value="pepsin_A_like_plant"/>
    <property type="match status" value="1"/>
</dbReference>
<feature type="active site" evidence="6">
    <location>
        <position position="91"/>
    </location>
</feature>
<dbReference type="Gene3D" id="2.40.70.10">
    <property type="entry name" value="Acid Proteases"/>
    <property type="match status" value="2"/>
</dbReference>
<keyword evidence="9" id="KW-1185">Reference proteome</keyword>
<dbReference type="PRINTS" id="PR00792">
    <property type="entry name" value="PEPSIN"/>
</dbReference>
<evidence type="ECO:0000256" key="2">
    <source>
        <dbReference type="ARBA" id="ARBA00022670"/>
    </source>
</evidence>
<dbReference type="Pfam" id="PF14541">
    <property type="entry name" value="TAXi_C"/>
    <property type="match status" value="1"/>
</dbReference>
<dbReference type="PANTHER" id="PTHR13683:SF768">
    <property type="entry name" value="EUKARYOTIC ASPARTYL PROTEASE FAMILY PROTEIN"/>
    <property type="match status" value="1"/>
</dbReference>
<dbReference type="PANTHER" id="PTHR13683">
    <property type="entry name" value="ASPARTYL PROTEASES"/>
    <property type="match status" value="1"/>
</dbReference>
<dbReference type="Pfam" id="PF14543">
    <property type="entry name" value="TAXi_N"/>
    <property type="match status" value="1"/>
</dbReference>
<dbReference type="SUPFAM" id="SSF50630">
    <property type="entry name" value="Acid proteases"/>
    <property type="match status" value="1"/>
</dbReference>
<reference evidence="8 9" key="1">
    <citation type="journal article" date="2018" name="Mol. Plant">
        <title>The genome of Artemisia annua provides insight into the evolution of Asteraceae family and artemisinin biosynthesis.</title>
        <authorList>
            <person name="Shen Q."/>
            <person name="Zhang L."/>
            <person name="Liao Z."/>
            <person name="Wang S."/>
            <person name="Yan T."/>
            <person name="Shi P."/>
            <person name="Liu M."/>
            <person name="Fu X."/>
            <person name="Pan Q."/>
            <person name="Wang Y."/>
            <person name="Lv Z."/>
            <person name="Lu X."/>
            <person name="Zhang F."/>
            <person name="Jiang W."/>
            <person name="Ma Y."/>
            <person name="Chen M."/>
            <person name="Hao X."/>
            <person name="Li L."/>
            <person name="Tang Y."/>
            <person name="Lv G."/>
            <person name="Zhou Y."/>
            <person name="Sun X."/>
            <person name="Brodelius P.E."/>
            <person name="Rose J.K.C."/>
            <person name="Tang K."/>
        </authorList>
    </citation>
    <scope>NUCLEOTIDE SEQUENCE [LARGE SCALE GENOMIC DNA]</scope>
    <source>
        <strain evidence="9">cv. Huhao1</strain>
        <tissue evidence="8">Leaf</tissue>
    </source>
</reference>
<organism evidence="8 9">
    <name type="scientific">Artemisia annua</name>
    <name type="common">Sweet wormwood</name>
    <dbReference type="NCBI Taxonomy" id="35608"/>
    <lineage>
        <taxon>Eukaryota</taxon>
        <taxon>Viridiplantae</taxon>
        <taxon>Streptophyta</taxon>
        <taxon>Embryophyta</taxon>
        <taxon>Tracheophyta</taxon>
        <taxon>Spermatophyta</taxon>
        <taxon>Magnoliopsida</taxon>
        <taxon>eudicotyledons</taxon>
        <taxon>Gunneridae</taxon>
        <taxon>Pentapetalae</taxon>
        <taxon>asterids</taxon>
        <taxon>campanulids</taxon>
        <taxon>Asterales</taxon>
        <taxon>Asteraceae</taxon>
        <taxon>Asteroideae</taxon>
        <taxon>Anthemideae</taxon>
        <taxon>Artemisiinae</taxon>
        <taxon>Artemisia</taxon>
    </lineage>
</organism>
<dbReference type="GO" id="GO:0006508">
    <property type="term" value="P:proteolysis"/>
    <property type="evidence" value="ECO:0007669"/>
    <property type="project" value="UniProtKB-KW"/>
</dbReference>
<dbReference type="Proteomes" id="UP000245207">
    <property type="component" value="Unassembled WGS sequence"/>
</dbReference>
<dbReference type="InterPro" id="IPR033121">
    <property type="entry name" value="PEPTIDASE_A1"/>
</dbReference>
<evidence type="ECO:0000259" key="7">
    <source>
        <dbReference type="PROSITE" id="PS51767"/>
    </source>
</evidence>
<dbReference type="PROSITE" id="PS51767">
    <property type="entry name" value="PEPTIDASE_A1"/>
    <property type="match status" value="1"/>
</dbReference>
<keyword evidence="4" id="KW-0378">Hydrolase</keyword>
<dbReference type="GO" id="GO:0004190">
    <property type="term" value="F:aspartic-type endopeptidase activity"/>
    <property type="evidence" value="ECO:0007669"/>
    <property type="project" value="UniProtKB-KW"/>
</dbReference>
<comment type="similarity">
    <text evidence="1">Belongs to the peptidase A1 family.</text>
</comment>
<proteinExistence type="inferred from homology"/>
<evidence type="ECO:0000256" key="1">
    <source>
        <dbReference type="ARBA" id="ARBA00007447"/>
    </source>
</evidence>
<dbReference type="OrthoDB" id="2747330at2759"/>
<dbReference type="InterPro" id="IPR032799">
    <property type="entry name" value="TAXi_C"/>
</dbReference>
<protein>
    <submittedName>
        <fullName evidence="8">Aspartic peptidase A1 family</fullName>
    </submittedName>
</protein>
<sequence length="505" mass="56145">MGLFNLVCVFMIVVQMGFWVSGNVVFKVHHKFSGSKKSLTVYKEHDSYRHRRILSAVDLPIGGDDSPTSAALYFTKIKIGTPPRDYHVQIDTGSDLLWINCAGCLTCPSESDLGIPLALYDPLNSSSAKMITCGQDFCSARLDPSNSNCIIGSRCPYRVRYGDGSSTRGYFVRDTVQLDRVSGNLQTDSMKGTISFGCGSRQLGQLGATEQALDGILGFGQSNSSIISQLASAKKVKKMFSHCLSGYKGGIYAIGEVVEPKVQTTPIMPNDEHFNIELMAMDVGGDFIDVPSSFLNTPSMRETIIDSGTTLAYFPDKVYNQLMEKIMDAQPNAHFHITEDDFMCTKYRRNVDYGFPVVTFHFADSLQLKVYPHQYLFRVRNKDWCIGFLSNGNNPHSSKDMTLLGDLVLTDKLVTYNMEDHTIGWTDYNCKWLKLSPLPWLNWCEDGINDVGFVVVSGSSSIKVKDEETGRVYEVGAHDISSSGRTCGPVFILMVFIMATKMVMY</sequence>
<keyword evidence="3" id="KW-0064">Aspartyl protease</keyword>